<dbReference type="InterPro" id="IPR015421">
    <property type="entry name" value="PyrdxlP-dep_Trfase_major"/>
</dbReference>
<evidence type="ECO:0000313" key="1">
    <source>
        <dbReference type="EMBL" id="KAH9366111.1"/>
    </source>
</evidence>
<protein>
    <submittedName>
        <fullName evidence="1">Uncharacterized protein</fullName>
    </submittedName>
</protein>
<proteinExistence type="predicted"/>
<comment type="caution">
    <text evidence="1">The sequence shown here is derived from an EMBL/GenBank/DDBJ whole genome shotgun (WGS) entry which is preliminary data.</text>
</comment>
<gene>
    <name evidence="1" type="ORF">HPB48_021701</name>
</gene>
<dbReference type="AlphaFoldDB" id="A0A9J6FTH2"/>
<dbReference type="Proteomes" id="UP000821853">
    <property type="component" value="Chromosome 2"/>
</dbReference>
<organism evidence="1 2">
    <name type="scientific">Haemaphysalis longicornis</name>
    <name type="common">Bush tick</name>
    <dbReference type="NCBI Taxonomy" id="44386"/>
    <lineage>
        <taxon>Eukaryota</taxon>
        <taxon>Metazoa</taxon>
        <taxon>Ecdysozoa</taxon>
        <taxon>Arthropoda</taxon>
        <taxon>Chelicerata</taxon>
        <taxon>Arachnida</taxon>
        <taxon>Acari</taxon>
        <taxon>Parasitiformes</taxon>
        <taxon>Ixodida</taxon>
        <taxon>Ixodoidea</taxon>
        <taxon>Ixodidae</taxon>
        <taxon>Haemaphysalinae</taxon>
        <taxon>Haemaphysalis</taxon>
    </lineage>
</organism>
<dbReference type="Gene3D" id="3.40.640.10">
    <property type="entry name" value="Type I PLP-dependent aspartate aminotransferase-like (Major domain)"/>
    <property type="match status" value="1"/>
</dbReference>
<accession>A0A9J6FTH2</accession>
<evidence type="ECO:0000313" key="2">
    <source>
        <dbReference type="Proteomes" id="UP000821853"/>
    </source>
</evidence>
<sequence>MAGTNSDEHHLDYATFHFDTKAIHAGQEADQWTSRAVVPPISLATTFAQRLPSEPFVSTPRITL</sequence>
<dbReference type="OrthoDB" id="3512640at2759"/>
<dbReference type="EMBL" id="JABSTR010000004">
    <property type="protein sequence ID" value="KAH9366111.1"/>
    <property type="molecule type" value="Genomic_DNA"/>
</dbReference>
<reference evidence="1 2" key="1">
    <citation type="journal article" date="2020" name="Cell">
        <title>Large-Scale Comparative Analyses of Tick Genomes Elucidate Their Genetic Diversity and Vector Capacities.</title>
        <authorList>
            <consortium name="Tick Genome and Microbiome Consortium (TIGMIC)"/>
            <person name="Jia N."/>
            <person name="Wang J."/>
            <person name="Shi W."/>
            <person name="Du L."/>
            <person name="Sun Y."/>
            <person name="Zhan W."/>
            <person name="Jiang J.F."/>
            <person name="Wang Q."/>
            <person name="Zhang B."/>
            <person name="Ji P."/>
            <person name="Bell-Sakyi L."/>
            <person name="Cui X.M."/>
            <person name="Yuan T.T."/>
            <person name="Jiang B.G."/>
            <person name="Yang W.F."/>
            <person name="Lam T.T."/>
            <person name="Chang Q.C."/>
            <person name="Ding S.J."/>
            <person name="Wang X.J."/>
            <person name="Zhu J.G."/>
            <person name="Ruan X.D."/>
            <person name="Zhao L."/>
            <person name="Wei J.T."/>
            <person name="Ye R.Z."/>
            <person name="Que T.C."/>
            <person name="Du C.H."/>
            <person name="Zhou Y.H."/>
            <person name="Cheng J.X."/>
            <person name="Dai P.F."/>
            <person name="Guo W.B."/>
            <person name="Han X.H."/>
            <person name="Huang E.J."/>
            <person name="Li L.F."/>
            <person name="Wei W."/>
            <person name="Gao Y.C."/>
            <person name="Liu J.Z."/>
            <person name="Shao H.Z."/>
            <person name="Wang X."/>
            <person name="Wang C.C."/>
            <person name="Yang T.C."/>
            <person name="Huo Q.B."/>
            <person name="Li W."/>
            <person name="Chen H.Y."/>
            <person name="Chen S.E."/>
            <person name="Zhou L.G."/>
            <person name="Ni X.B."/>
            <person name="Tian J.H."/>
            <person name="Sheng Y."/>
            <person name="Liu T."/>
            <person name="Pan Y.S."/>
            <person name="Xia L.Y."/>
            <person name="Li J."/>
            <person name="Zhao F."/>
            <person name="Cao W.C."/>
        </authorList>
    </citation>
    <scope>NUCLEOTIDE SEQUENCE [LARGE SCALE GENOMIC DNA]</scope>
    <source>
        <strain evidence="1">HaeL-2018</strain>
    </source>
</reference>
<dbReference type="VEuPathDB" id="VectorBase:HLOH_041108"/>
<name>A0A9J6FTH2_HAELO</name>
<keyword evidence="2" id="KW-1185">Reference proteome</keyword>